<feature type="chain" id="PRO_5012857645" description="Antifungal protein" evidence="3">
    <location>
        <begin position="20"/>
        <end position="86"/>
    </location>
</feature>
<dbReference type="SUPFAM" id="SSF57598">
    <property type="entry name" value="Antifungal protein (AGAFP)"/>
    <property type="match status" value="1"/>
</dbReference>
<keyword evidence="2" id="KW-0295">Fungicide</keyword>
<name>A0A2A9PBV9_OPHUN</name>
<keyword evidence="1" id="KW-0929">Antimicrobial</keyword>
<dbReference type="GO" id="GO:0031640">
    <property type="term" value="P:killing of cells of another organism"/>
    <property type="evidence" value="ECO:0007669"/>
    <property type="project" value="UniProtKB-KW"/>
</dbReference>
<dbReference type="GO" id="GO:0050832">
    <property type="term" value="P:defense response to fungus"/>
    <property type="evidence" value="ECO:0007669"/>
    <property type="project" value="UniProtKB-KW"/>
</dbReference>
<gene>
    <name evidence="4" type="ORF">XA68_13599</name>
</gene>
<proteinExistence type="predicted"/>
<dbReference type="InterPro" id="IPR022706">
    <property type="entry name" value="Antifungal_prot"/>
</dbReference>
<comment type="caution">
    <text evidence="4">The sequence shown here is derived from an EMBL/GenBank/DDBJ whole genome shotgun (WGS) entry which is preliminary data.</text>
</comment>
<reference evidence="4 5" key="2">
    <citation type="journal article" date="2017" name="Sci. Rep.">
        <title>Ant-infecting Ophiocordyceps genomes reveal a high diversity of potential behavioral manipulation genes and a possible major role for enterotoxins.</title>
        <authorList>
            <person name="de Bekker C."/>
            <person name="Ohm R.A."/>
            <person name="Evans H.C."/>
            <person name="Brachmann A."/>
            <person name="Hughes D.P."/>
        </authorList>
    </citation>
    <scope>NUCLEOTIDE SEQUENCE [LARGE SCALE GENOMIC DNA]</scope>
    <source>
        <strain evidence="4 5">SC16a</strain>
    </source>
</reference>
<evidence type="ECO:0008006" key="6">
    <source>
        <dbReference type="Google" id="ProtNLM"/>
    </source>
</evidence>
<evidence type="ECO:0000256" key="2">
    <source>
        <dbReference type="ARBA" id="ARBA00022577"/>
    </source>
</evidence>
<evidence type="ECO:0000313" key="5">
    <source>
        <dbReference type="Proteomes" id="UP000037136"/>
    </source>
</evidence>
<dbReference type="Proteomes" id="UP000037136">
    <property type="component" value="Unassembled WGS sequence"/>
</dbReference>
<evidence type="ECO:0000256" key="3">
    <source>
        <dbReference type="SAM" id="SignalP"/>
    </source>
</evidence>
<organism evidence="4 5">
    <name type="scientific">Ophiocordyceps unilateralis</name>
    <name type="common">Zombie-ant fungus</name>
    <name type="synonym">Torrubia unilateralis</name>
    <dbReference type="NCBI Taxonomy" id="268505"/>
    <lineage>
        <taxon>Eukaryota</taxon>
        <taxon>Fungi</taxon>
        <taxon>Dikarya</taxon>
        <taxon>Ascomycota</taxon>
        <taxon>Pezizomycotina</taxon>
        <taxon>Sordariomycetes</taxon>
        <taxon>Hypocreomycetidae</taxon>
        <taxon>Hypocreales</taxon>
        <taxon>Ophiocordycipitaceae</taxon>
        <taxon>Ophiocordyceps</taxon>
    </lineage>
</organism>
<dbReference type="InterPro" id="IPR023112">
    <property type="entry name" value="Antifungal-protein_dom_sf"/>
</dbReference>
<keyword evidence="5" id="KW-1185">Reference proteome</keyword>
<evidence type="ECO:0000313" key="4">
    <source>
        <dbReference type="EMBL" id="PFH58491.1"/>
    </source>
</evidence>
<reference evidence="4 5" key="1">
    <citation type="journal article" date="2015" name="BMC Genomics">
        <title>Gene expression during zombie ant biting behavior reflects the complexity underlying fungal parasitic behavioral manipulation.</title>
        <authorList>
            <person name="de Bekker C."/>
            <person name="Ohm R.A."/>
            <person name="Loreto R.G."/>
            <person name="Sebastian A."/>
            <person name="Albert I."/>
            <person name="Merrow M."/>
            <person name="Brachmann A."/>
            <person name="Hughes D.P."/>
        </authorList>
    </citation>
    <scope>NUCLEOTIDE SEQUENCE [LARGE SCALE GENOMIC DNA]</scope>
    <source>
        <strain evidence="4 5">SC16a</strain>
    </source>
</reference>
<evidence type="ECO:0000256" key="1">
    <source>
        <dbReference type="ARBA" id="ARBA00022529"/>
    </source>
</evidence>
<dbReference type="AlphaFoldDB" id="A0A2A9PBV9"/>
<sequence>MVSLYSIAFALLAVSGAVASPAGDSPSLEQRDAAITYNGKCSAKANTCRYVGQSGRPSICKCYVKKCSGDGKACHYDSYKNQCLCV</sequence>
<dbReference type="Pfam" id="PF11402">
    <property type="entry name" value="Antifungal_prot"/>
    <property type="match status" value="1"/>
</dbReference>
<accession>A0A2A9PBV9</accession>
<dbReference type="EMBL" id="LAZP02000286">
    <property type="protein sequence ID" value="PFH58491.1"/>
    <property type="molecule type" value="Genomic_DNA"/>
</dbReference>
<feature type="signal peptide" evidence="3">
    <location>
        <begin position="1"/>
        <end position="19"/>
    </location>
</feature>
<dbReference type="Gene3D" id="2.40.50.60">
    <property type="entry name" value="Antifungal protein domain"/>
    <property type="match status" value="1"/>
</dbReference>
<keyword evidence="3" id="KW-0732">Signal</keyword>
<protein>
    <recommendedName>
        <fullName evidence="6">Antifungal protein</fullName>
    </recommendedName>
</protein>